<evidence type="ECO:0000313" key="3">
    <source>
        <dbReference type="Proteomes" id="UP000288675"/>
    </source>
</evidence>
<dbReference type="InterPro" id="IPR036977">
    <property type="entry name" value="DNA_primase_Znf_CHC2"/>
</dbReference>
<dbReference type="Pfam" id="PF13155">
    <property type="entry name" value="Toprim_2"/>
    <property type="match status" value="1"/>
</dbReference>
<dbReference type="Proteomes" id="UP000288675">
    <property type="component" value="Plasmid unnamed1"/>
</dbReference>
<proteinExistence type="predicted"/>
<dbReference type="Gene3D" id="3.40.1360.10">
    <property type="match status" value="1"/>
</dbReference>
<evidence type="ECO:0000313" key="2">
    <source>
        <dbReference type="EMBL" id="QAT68043.1"/>
    </source>
</evidence>
<dbReference type="InterPro" id="IPR025054">
    <property type="entry name" value="DUF3991"/>
</dbReference>
<dbReference type="AlphaFoldDB" id="A0AAJ3Z3P4"/>
<organism evidence="2 3">
    <name type="scientific">Bacillus glycinifermentans</name>
    <dbReference type="NCBI Taxonomy" id="1664069"/>
    <lineage>
        <taxon>Bacteria</taxon>
        <taxon>Bacillati</taxon>
        <taxon>Bacillota</taxon>
        <taxon>Bacilli</taxon>
        <taxon>Bacillales</taxon>
        <taxon>Bacillaceae</taxon>
        <taxon>Bacillus</taxon>
    </lineage>
</organism>
<dbReference type="Pfam" id="PF13154">
    <property type="entry name" value="DUF3991"/>
    <property type="match status" value="1"/>
</dbReference>
<keyword evidence="2" id="KW-0614">Plasmid</keyword>
<name>A0AAJ3Z3P4_9BACI</name>
<dbReference type="GO" id="GO:0003677">
    <property type="term" value="F:DNA binding"/>
    <property type="evidence" value="ECO:0007669"/>
    <property type="project" value="InterPro"/>
</dbReference>
<accession>A0AAJ3Z3P4</accession>
<dbReference type="SUPFAM" id="SSF53955">
    <property type="entry name" value="Lysozyme-like"/>
    <property type="match status" value="1"/>
</dbReference>
<evidence type="ECO:0000259" key="1">
    <source>
        <dbReference type="Pfam" id="PF13154"/>
    </source>
</evidence>
<geneLocation type="plasmid" evidence="2 3">
    <name>unnamed1</name>
</geneLocation>
<dbReference type="GO" id="GO:0008270">
    <property type="term" value="F:zinc ion binding"/>
    <property type="evidence" value="ECO:0007669"/>
    <property type="project" value="InterPro"/>
</dbReference>
<dbReference type="GO" id="GO:0006260">
    <property type="term" value="P:DNA replication"/>
    <property type="evidence" value="ECO:0007669"/>
    <property type="project" value="InterPro"/>
</dbReference>
<dbReference type="Gene3D" id="3.90.580.10">
    <property type="entry name" value="Zinc finger, CHC2-type domain"/>
    <property type="match status" value="1"/>
</dbReference>
<protein>
    <submittedName>
        <fullName evidence="2">DUF3991 domain-containing protein</fullName>
    </submittedName>
</protein>
<dbReference type="SUPFAM" id="SSF57783">
    <property type="entry name" value="Zinc beta-ribbon"/>
    <property type="match status" value="1"/>
</dbReference>
<dbReference type="InterPro" id="IPR023346">
    <property type="entry name" value="Lysozyme-like_dom_sf"/>
</dbReference>
<reference evidence="2 3" key="1">
    <citation type="submission" date="2019-01" db="EMBL/GenBank/DDBJ databases">
        <title>Genome sequence of Bacillus glycinifermentans SRCM103574.</title>
        <authorList>
            <person name="Kong H.-J."/>
            <person name="Jeong S.-Y."/>
            <person name="Jeong D.-Y."/>
        </authorList>
    </citation>
    <scope>NUCLEOTIDE SEQUENCE [LARGE SCALE GENOMIC DNA]</scope>
    <source>
        <strain evidence="2 3">SRCM103574</strain>
        <plasmid evidence="2 3">unnamed1</plasmid>
    </source>
</reference>
<feature type="domain" description="DUF3991" evidence="1">
    <location>
        <begin position="117"/>
        <end position="185"/>
    </location>
</feature>
<gene>
    <name evidence="2" type="ORF">EQZ20_24530</name>
</gene>
<sequence>MPRVSQEIIQAAEAIDIVDFCAENNYALERLTDKYYRGVDHDSLIINRKTNRFQWYSTGKYGNSIDFVRTFFDKSFPEAVAMLTEKEYKHTKEIHEKPRKEFVYDIEPDTNTEQAEKYLIEQRGIDKEIVQALIKKGLLKQDVRKNCVFVWGATGRPVGADLQGTVQLSKSKGKRTTFKQIKANSKQHYGFNISLGIPRKLYFFESPIDLLSYWTMNKELTNCRLISMNGLKEKTIINMINHTVRSRGITPTEGVFIGVDNDKAGQKFMDKVKNYIFSTKDGKDIVFHNLIAGDRQIPRAYIDMYELAANRFNIDWRYIAAIHKAETNLGNTNEITNNYNFGKFFGRELSPGESPDLIQLPIAIEECAKQLAENTVKGKADLRLVLRVDGITSKQIHMEEKTQQYYENYCDLGYLPVDQVSKDWNDLLQVRLGSVKKNERLHHKQKSSERVLLRR</sequence>
<dbReference type="EMBL" id="CP035233">
    <property type="protein sequence ID" value="QAT68043.1"/>
    <property type="molecule type" value="Genomic_DNA"/>
</dbReference>